<dbReference type="GO" id="GO:0043539">
    <property type="term" value="F:protein serine/threonine kinase activator activity"/>
    <property type="evidence" value="ECO:0007669"/>
    <property type="project" value="InterPro"/>
</dbReference>
<dbReference type="InterPro" id="IPR047173">
    <property type="entry name" value="STRAD_A/B-like"/>
</dbReference>
<dbReference type="AlphaFoldDB" id="A0A8S9KFF9"/>
<protein>
    <recommendedName>
        <fullName evidence="4">Protein kinase domain-containing protein</fullName>
    </recommendedName>
</protein>
<dbReference type="InterPro" id="IPR011009">
    <property type="entry name" value="Kinase-like_dom_sf"/>
</dbReference>
<evidence type="ECO:0000256" key="2">
    <source>
        <dbReference type="PROSITE-ProRule" id="PRU10141"/>
    </source>
</evidence>
<sequence>MEKKKYPIGPEHYTIYEVIGQGCSALVHRALCIPFDEVIAIKILDFERDNCDLVD</sequence>
<dbReference type="Gene3D" id="3.30.200.20">
    <property type="entry name" value="Phosphorylase Kinase, domain 1"/>
    <property type="match status" value="1"/>
</dbReference>
<dbReference type="SUPFAM" id="SSF56112">
    <property type="entry name" value="Protein kinase-like (PK-like)"/>
    <property type="match status" value="1"/>
</dbReference>
<keyword evidence="2" id="KW-0067">ATP-binding</keyword>
<accession>A0A8S9KFF9</accession>
<dbReference type="PANTHER" id="PTHR48014:SF24">
    <property type="entry name" value="PROTEIN KINASE SUPERFAMILY PROTEIN"/>
    <property type="match status" value="1"/>
</dbReference>
<comment type="caution">
    <text evidence="3">The sequence shown here is derived from an EMBL/GenBank/DDBJ whole genome shotgun (WGS) entry which is preliminary data.</text>
</comment>
<dbReference type="InterPro" id="IPR017441">
    <property type="entry name" value="Protein_kinase_ATP_BS"/>
</dbReference>
<keyword evidence="2" id="KW-0547">Nucleotide-binding</keyword>
<feature type="binding site" evidence="2">
    <location>
        <position position="42"/>
    </location>
    <ligand>
        <name>ATP</name>
        <dbReference type="ChEBI" id="CHEBI:30616"/>
    </ligand>
</feature>
<name>A0A8S9KFF9_BRACR</name>
<organism evidence="3">
    <name type="scientific">Brassica cretica</name>
    <name type="common">Mustard</name>
    <dbReference type="NCBI Taxonomy" id="69181"/>
    <lineage>
        <taxon>Eukaryota</taxon>
        <taxon>Viridiplantae</taxon>
        <taxon>Streptophyta</taxon>
        <taxon>Embryophyta</taxon>
        <taxon>Tracheophyta</taxon>
        <taxon>Spermatophyta</taxon>
        <taxon>Magnoliopsida</taxon>
        <taxon>eudicotyledons</taxon>
        <taxon>Gunneridae</taxon>
        <taxon>Pentapetalae</taxon>
        <taxon>rosids</taxon>
        <taxon>malvids</taxon>
        <taxon>Brassicales</taxon>
        <taxon>Brassicaceae</taxon>
        <taxon>Brassiceae</taxon>
        <taxon>Brassica</taxon>
    </lineage>
</organism>
<proteinExistence type="inferred from homology"/>
<evidence type="ECO:0008006" key="4">
    <source>
        <dbReference type="Google" id="ProtNLM"/>
    </source>
</evidence>
<dbReference type="EMBL" id="QGKY02000164">
    <property type="protein sequence ID" value="KAF2592183.1"/>
    <property type="molecule type" value="Genomic_DNA"/>
</dbReference>
<dbReference type="PROSITE" id="PS00107">
    <property type="entry name" value="PROTEIN_KINASE_ATP"/>
    <property type="match status" value="1"/>
</dbReference>
<evidence type="ECO:0000313" key="3">
    <source>
        <dbReference type="EMBL" id="KAF2592183.1"/>
    </source>
</evidence>
<dbReference type="PANTHER" id="PTHR48014">
    <property type="entry name" value="SERINE/THREONINE-PROTEIN KINASE FRAY2"/>
    <property type="match status" value="1"/>
</dbReference>
<comment type="similarity">
    <text evidence="1">Belongs to the protein kinase superfamily. STE Ser/Thr protein kinase family. STE20 subfamily.</text>
</comment>
<evidence type="ECO:0000256" key="1">
    <source>
        <dbReference type="ARBA" id="ARBA00008874"/>
    </source>
</evidence>
<gene>
    <name evidence="3" type="ORF">F2Q70_00045739</name>
</gene>
<reference evidence="3" key="1">
    <citation type="submission" date="2019-12" db="EMBL/GenBank/DDBJ databases">
        <title>Genome sequencing and annotation of Brassica cretica.</title>
        <authorList>
            <person name="Studholme D.J."/>
            <person name="Sarris P.F."/>
        </authorList>
    </citation>
    <scope>NUCLEOTIDE SEQUENCE</scope>
    <source>
        <strain evidence="3">PFS-102/07</strain>
        <tissue evidence="3">Leaf</tissue>
    </source>
</reference>
<dbReference type="GO" id="GO:0005524">
    <property type="term" value="F:ATP binding"/>
    <property type="evidence" value="ECO:0007669"/>
    <property type="project" value="UniProtKB-UniRule"/>
</dbReference>